<feature type="region of interest" description="Disordered" evidence="4">
    <location>
        <begin position="194"/>
        <end position="213"/>
    </location>
</feature>
<dbReference type="Pfam" id="PF17919">
    <property type="entry name" value="RT_RNaseH_2"/>
    <property type="match status" value="1"/>
</dbReference>
<evidence type="ECO:0000259" key="5">
    <source>
        <dbReference type="PROSITE" id="PS50878"/>
    </source>
</evidence>
<dbReference type="PANTHER" id="PTHR37984:SF15">
    <property type="entry name" value="INTEGRASE CATALYTIC DOMAIN-CONTAINING PROTEIN"/>
    <property type="match status" value="1"/>
</dbReference>
<dbReference type="SUPFAM" id="SSF56672">
    <property type="entry name" value="DNA/RNA polymerases"/>
    <property type="match status" value="1"/>
</dbReference>
<dbReference type="InterPro" id="IPR043502">
    <property type="entry name" value="DNA/RNA_pol_sf"/>
</dbReference>
<feature type="domain" description="Reverse transcriptase" evidence="5">
    <location>
        <begin position="1"/>
        <end position="127"/>
    </location>
</feature>
<comment type="similarity">
    <text evidence="1">Belongs to the beta type-B retroviral polymerase family. HERV class-II K(HML-2) pol subfamily.</text>
</comment>
<dbReference type="EC" id="3.1.26.4" evidence="2"/>
<dbReference type="InterPro" id="IPR041577">
    <property type="entry name" value="RT_RNaseH_2"/>
</dbReference>
<dbReference type="Gene3D" id="3.30.70.270">
    <property type="match status" value="2"/>
</dbReference>
<dbReference type="GO" id="GO:0004523">
    <property type="term" value="F:RNA-DNA hybrid ribonuclease activity"/>
    <property type="evidence" value="ECO:0007669"/>
    <property type="project" value="UniProtKB-EC"/>
</dbReference>
<dbReference type="OMA" id="KICVPYL"/>
<name>A0A672JC04_SALFA</name>
<dbReference type="CDD" id="cd09274">
    <property type="entry name" value="RNase_HI_RT_Ty3"/>
    <property type="match status" value="1"/>
</dbReference>
<dbReference type="SUPFAM" id="SSF53098">
    <property type="entry name" value="Ribonuclease H-like"/>
    <property type="match status" value="1"/>
</dbReference>
<dbReference type="Pfam" id="PF00078">
    <property type="entry name" value="RVT_1"/>
    <property type="match status" value="1"/>
</dbReference>
<dbReference type="Proteomes" id="UP000472267">
    <property type="component" value="Unassembled WGS sequence"/>
</dbReference>
<proteinExistence type="inferred from homology"/>
<evidence type="ECO:0000259" key="6">
    <source>
        <dbReference type="PROSITE" id="PS50994"/>
    </source>
</evidence>
<dbReference type="InterPro" id="IPR041588">
    <property type="entry name" value="Integrase_H2C2"/>
</dbReference>
<dbReference type="GO" id="GO:0003676">
    <property type="term" value="F:nucleic acid binding"/>
    <property type="evidence" value="ECO:0007669"/>
    <property type="project" value="InterPro"/>
</dbReference>
<evidence type="ECO:0000313" key="7">
    <source>
        <dbReference type="Ensembl" id="ENSSFAP00005050752.1"/>
    </source>
</evidence>
<dbReference type="Gene3D" id="3.10.10.10">
    <property type="entry name" value="HIV Type 1 Reverse Transcriptase, subunit A, domain 1"/>
    <property type="match status" value="1"/>
</dbReference>
<evidence type="ECO:0000256" key="3">
    <source>
        <dbReference type="ARBA" id="ARBA00039658"/>
    </source>
</evidence>
<dbReference type="InterPro" id="IPR000477">
    <property type="entry name" value="RT_dom"/>
</dbReference>
<feature type="domain" description="Integrase catalytic" evidence="6">
    <location>
        <begin position="565"/>
        <end position="723"/>
    </location>
</feature>
<dbReference type="CDD" id="cd01647">
    <property type="entry name" value="RT_LTR"/>
    <property type="match status" value="1"/>
</dbReference>
<dbReference type="FunFam" id="3.30.420.10:FF:000032">
    <property type="entry name" value="Retrovirus-related Pol polyprotein from transposon 297-like Protein"/>
    <property type="match status" value="1"/>
</dbReference>
<dbReference type="InParanoid" id="A0A672JC04"/>
<keyword evidence="8" id="KW-1185">Reference proteome</keyword>
<dbReference type="AlphaFoldDB" id="A0A672JC04"/>
<dbReference type="Ensembl" id="ENSSFAT00005052393.1">
    <property type="protein sequence ID" value="ENSSFAP00005050752.1"/>
    <property type="gene ID" value="ENSSFAG00005024455.1"/>
</dbReference>
<evidence type="ECO:0000313" key="8">
    <source>
        <dbReference type="Proteomes" id="UP000472267"/>
    </source>
</evidence>
<dbReference type="InterPro" id="IPR050951">
    <property type="entry name" value="Retrovirus_Pol_polyprotein"/>
</dbReference>
<dbReference type="Pfam" id="PF17921">
    <property type="entry name" value="Integrase_H2C2"/>
    <property type="match status" value="1"/>
</dbReference>
<dbReference type="PANTHER" id="PTHR37984">
    <property type="entry name" value="PROTEIN CBG26694"/>
    <property type="match status" value="1"/>
</dbReference>
<dbReference type="Gene3D" id="1.10.340.70">
    <property type="match status" value="1"/>
</dbReference>
<protein>
    <recommendedName>
        <fullName evidence="3">Gypsy retrotransposon integrase-like protein 1</fullName>
        <ecNumber evidence="2">3.1.26.4</ecNumber>
    </recommendedName>
</protein>
<reference evidence="7" key="2">
    <citation type="submission" date="2025-09" db="UniProtKB">
        <authorList>
            <consortium name="Ensembl"/>
        </authorList>
    </citation>
    <scope>IDENTIFICATION</scope>
</reference>
<evidence type="ECO:0000256" key="4">
    <source>
        <dbReference type="SAM" id="MobiDB-lite"/>
    </source>
</evidence>
<dbReference type="Gene3D" id="3.30.420.10">
    <property type="entry name" value="Ribonuclease H-like superfamily/Ribonuclease H"/>
    <property type="match status" value="1"/>
</dbReference>
<dbReference type="Pfam" id="PF00665">
    <property type="entry name" value="rve"/>
    <property type="match status" value="1"/>
</dbReference>
<evidence type="ECO:0000256" key="2">
    <source>
        <dbReference type="ARBA" id="ARBA00012180"/>
    </source>
</evidence>
<dbReference type="PROSITE" id="PS50878">
    <property type="entry name" value="RT_POL"/>
    <property type="match status" value="1"/>
</dbReference>
<sequence>MDGLGGNTMFSLLDQGKAYHQGFMAKDSKHLTAFVTPWGLYEWVRIPFGLMNAPAAFQRCMEESLEGLRDKICVPYLDDTLVFSKTFESHVEDVRKVLQRLRQCGIKLKPSKCELFKTEIRYLGRIVSREGNKMDPDDTAAICVLKEKKPKTVGEIRQIMGLLSYYRQYIKDFSRIAHPLYELTKMPVEKEVLQSKGKRMTKQKNVKSVPSHTPVEWTETHQKALEHLINCLVQPPVLAFPDFSQPFVLHTDASNKGLGAVLYQKQGEKLRVIAYGSRSLSASEKNYHLHSGKLEFLALKWAITEKFRDYLYYAPFFTVYSDNNPLTYVLSTAKLNATGTRWVAELADFNFTVKYRPGRENIDADSLSRMPLDIEDKMTEFTEEMSYDAVGATVQAIETQPESNALWSMAISVKNLHQTQNATVVSLTPAQLHLDQKNDPNIEKVLQSKLSGVRPVGQELRKHNAQCRCLFREWDRLETDENGVLWRKTAHRKQLVLPEKHKITVFKELHNGMGHQGTDRTVSLIRDRFFWPYMQRETEQYVMSCDCLKQKKPSRESRAPLTSIVTTQPFELVSVDFLHLEKCKGGYEYILVIVDHFTRFAQAYPTTSKSGKTVADKIFNDYALKFGFPARIHHDQGGEFENQLFSQLSKHCNVAGSRTTPYHPQGNGQVERFNRTLIQMLRTLTEKEKTNWKDCLNKLIFAYNCTPTEVTGYSPFFLLYGRPPRLPIDMLFNLTNE</sequence>
<dbReference type="GO" id="GO:0015074">
    <property type="term" value="P:DNA integration"/>
    <property type="evidence" value="ECO:0007669"/>
    <property type="project" value="InterPro"/>
</dbReference>
<dbReference type="InterPro" id="IPR012337">
    <property type="entry name" value="RNaseH-like_sf"/>
</dbReference>
<feature type="compositionally biased region" description="Basic residues" evidence="4">
    <location>
        <begin position="196"/>
        <end position="205"/>
    </location>
</feature>
<dbReference type="InterPro" id="IPR001584">
    <property type="entry name" value="Integrase_cat-core"/>
</dbReference>
<evidence type="ECO:0000256" key="1">
    <source>
        <dbReference type="ARBA" id="ARBA00010879"/>
    </source>
</evidence>
<dbReference type="InterPro" id="IPR043128">
    <property type="entry name" value="Rev_trsase/Diguanyl_cyclase"/>
</dbReference>
<dbReference type="PROSITE" id="PS50994">
    <property type="entry name" value="INTEGRASE"/>
    <property type="match status" value="1"/>
</dbReference>
<reference evidence="7" key="1">
    <citation type="submission" date="2025-08" db="UniProtKB">
        <authorList>
            <consortium name="Ensembl"/>
        </authorList>
    </citation>
    <scope>IDENTIFICATION</scope>
</reference>
<accession>A0A672JC04</accession>
<dbReference type="FunFam" id="3.10.20.370:FF:000001">
    <property type="entry name" value="Retrovirus-related Pol polyprotein from transposon 17.6-like protein"/>
    <property type="match status" value="1"/>
</dbReference>
<dbReference type="FunFam" id="1.10.340.70:FF:000001">
    <property type="entry name" value="Retrovirus-related Pol polyprotein from transposon gypsy-like Protein"/>
    <property type="match status" value="1"/>
</dbReference>
<dbReference type="InterPro" id="IPR036397">
    <property type="entry name" value="RNaseH_sf"/>
</dbReference>
<organism evidence="7 8">
    <name type="scientific">Salarias fasciatus</name>
    <name type="common">Jewelled blenny</name>
    <name type="synonym">Blennius fasciatus</name>
    <dbReference type="NCBI Taxonomy" id="181472"/>
    <lineage>
        <taxon>Eukaryota</taxon>
        <taxon>Metazoa</taxon>
        <taxon>Chordata</taxon>
        <taxon>Craniata</taxon>
        <taxon>Vertebrata</taxon>
        <taxon>Euteleostomi</taxon>
        <taxon>Actinopterygii</taxon>
        <taxon>Neopterygii</taxon>
        <taxon>Teleostei</taxon>
        <taxon>Neoteleostei</taxon>
        <taxon>Acanthomorphata</taxon>
        <taxon>Ovalentaria</taxon>
        <taxon>Blenniimorphae</taxon>
        <taxon>Blenniiformes</taxon>
        <taxon>Blennioidei</taxon>
        <taxon>Blenniidae</taxon>
        <taxon>Salariinae</taxon>
        <taxon>Salarias</taxon>
    </lineage>
</organism>
<dbReference type="FunFam" id="3.30.70.270:FF:000020">
    <property type="entry name" value="Transposon Tf2-6 polyprotein-like Protein"/>
    <property type="match status" value="1"/>
</dbReference>